<evidence type="ECO:0000313" key="5">
    <source>
        <dbReference type="EMBL" id="SDF72098.1"/>
    </source>
</evidence>
<dbReference type="SUPFAM" id="SSF46894">
    <property type="entry name" value="C-terminal effector domain of the bipartite response regulators"/>
    <property type="match status" value="1"/>
</dbReference>
<keyword evidence="1" id="KW-0805">Transcription regulation</keyword>
<dbReference type="InterPro" id="IPR016032">
    <property type="entry name" value="Sig_transdc_resp-reg_C-effctor"/>
</dbReference>
<dbReference type="Proteomes" id="UP000198967">
    <property type="component" value="Unassembled WGS sequence"/>
</dbReference>
<dbReference type="Gene3D" id="1.10.10.10">
    <property type="entry name" value="Winged helix-like DNA-binding domain superfamily/Winged helix DNA-binding domain"/>
    <property type="match status" value="1"/>
</dbReference>
<dbReference type="InterPro" id="IPR036388">
    <property type="entry name" value="WH-like_DNA-bd_sf"/>
</dbReference>
<feature type="domain" description="OmpR/PhoB-type" evidence="4">
    <location>
        <begin position="353"/>
        <end position="418"/>
    </location>
</feature>
<dbReference type="Gene3D" id="3.30.450.40">
    <property type="match status" value="1"/>
</dbReference>
<evidence type="ECO:0000259" key="4">
    <source>
        <dbReference type="SMART" id="SM00862"/>
    </source>
</evidence>
<gene>
    <name evidence="5" type="ORF">SAMN05216377_106211</name>
</gene>
<dbReference type="AlphaFoldDB" id="A0A1G7NDG3"/>
<dbReference type="SMART" id="SM00862">
    <property type="entry name" value="Trans_reg_C"/>
    <property type="match status" value="1"/>
</dbReference>
<reference evidence="5 6" key="1">
    <citation type="submission" date="2016-10" db="EMBL/GenBank/DDBJ databases">
        <authorList>
            <person name="de Groot N.N."/>
        </authorList>
    </citation>
    <scope>NUCLEOTIDE SEQUENCE [LARGE SCALE GENOMIC DNA]</scope>
    <source>
        <strain evidence="5 6">CGMCC 4.3143</strain>
    </source>
</reference>
<keyword evidence="6" id="KW-1185">Reference proteome</keyword>
<dbReference type="InterPro" id="IPR001867">
    <property type="entry name" value="OmpR/PhoB-type_DNA-bd"/>
</dbReference>
<dbReference type="EMBL" id="FNBE01000006">
    <property type="protein sequence ID" value="SDF72098.1"/>
    <property type="molecule type" value="Genomic_DNA"/>
</dbReference>
<dbReference type="GO" id="GO:0006355">
    <property type="term" value="P:regulation of DNA-templated transcription"/>
    <property type="evidence" value="ECO:0007669"/>
    <property type="project" value="InterPro"/>
</dbReference>
<evidence type="ECO:0000256" key="2">
    <source>
        <dbReference type="ARBA" id="ARBA00023125"/>
    </source>
</evidence>
<dbReference type="GO" id="GO:0003677">
    <property type="term" value="F:DNA binding"/>
    <property type="evidence" value="ECO:0007669"/>
    <property type="project" value="UniProtKB-KW"/>
</dbReference>
<organism evidence="5 6">
    <name type="scientific">Pseudonocardia oroxyli</name>
    <dbReference type="NCBI Taxonomy" id="366584"/>
    <lineage>
        <taxon>Bacteria</taxon>
        <taxon>Bacillati</taxon>
        <taxon>Actinomycetota</taxon>
        <taxon>Actinomycetes</taxon>
        <taxon>Pseudonocardiales</taxon>
        <taxon>Pseudonocardiaceae</taxon>
        <taxon>Pseudonocardia</taxon>
    </lineage>
</organism>
<accession>A0A1G7NDG3</accession>
<protein>
    <submittedName>
        <fullName evidence="5">GAF domain-containing protein</fullName>
    </submittedName>
</protein>
<sequence>MRRIRTREVGVPVPVDGVVEREPSSGLPASMSSSLSSSLASSFSSSQRIDELFEAVLDDTGDATVRRLVSESWERSLAAAIDPATPLPPLRFDPAESRARLDAHPLHKVMPLLRDNLLSIAEEAKHVVVVTDEEGTVLWRDGASAVLGPADRVGLVEGSNWSEEAIGTNAMGTGLALGRPVQIHSTEHLVRAVHAWTCVAAPVMDPDTGRIIGAIDITGPRRTIHPAMLALVTATAQLAENQMRMQLAIADERLRARNQGHLASLRGTPGALVTPTGRIIAGDPFGDWPERVRLEAGQDRLRLADGREMHVEPLAEGFLLSATRRRASASAAPGHSLSLRFLGDGNPSVVLDGETHALTTRPAELLAALALHPEGLTAERLALLLYGDDGNQTTVRGEIHRLRQLIGTDVLKTRPYRLAATVDADFDTVRRALREGRIADALHACAGPLLPRSDAPEIRGARDELEVGLRRAVLDSDDAELVHAYATHRMGRDDLEAHERLVETLPAGDPRRAMAESRVARLLAE</sequence>
<evidence type="ECO:0000256" key="1">
    <source>
        <dbReference type="ARBA" id="ARBA00023015"/>
    </source>
</evidence>
<name>A0A1G7NDG3_PSEOR</name>
<evidence type="ECO:0000313" key="6">
    <source>
        <dbReference type="Proteomes" id="UP000198967"/>
    </source>
</evidence>
<evidence type="ECO:0000256" key="3">
    <source>
        <dbReference type="ARBA" id="ARBA00023163"/>
    </source>
</evidence>
<dbReference type="Pfam" id="PF01590">
    <property type="entry name" value="GAF"/>
    <property type="match status" value="1"/>
</dbReference>
<dbReference type="STRING" id="366584.SAMN05216377_106211"/>
<dbReference type="InterPro" id="IPR003018">
    <property type="entry name" value="GAF"/>
</dbReference>
<keyword evidence="2" id="KW-0238">DNA-binding</keyword>
<keyword evidence="3" id="KW-0804">Transcription</keyword>
<dbReference type="GO" id="GO:0000160">
    <property type="term" value="P:phosphorelay signal transduction system"/>
    <property type="evidence" value="ECO:0007669"/>
    <property type="project" value="InterPro"/>
</dbReference>
<proteinExistence type="predicted"/>
<dbReference type="InterPro" id="IPR029016">
    <property type="entry name" value="GAF-like_dom_sf"/>
</dbReference>